<keyword evidence="1" id="KW-0812">Transmembrane</keyword>
<gene>
    <name evidence="3" type="ORF">D0Z08_17370</name>
</gene>
<evidence type="ECO:0000256" key="1">
    <source>
        <dbReference type="SAM" id="Phobius"/>
    </source>
</evidence>
<proteinExistence type="predicted"/>
<evidence type="ECO:0000313" key="4">
    <source>
        <dbReference type="Proteomes" id="UP000283644"/>
    </source>
</evidence>
<feature type="transmembrane region" description="Helical" evidence="1">
    <location>
        <begin position="89"/>
        <end position="114"/>
    </location>
</feature>
<feature type="domain" description="DUF7224" evidence="2">
    <location>
        <begin position="271"/>
        <end position="414"/>
    </location>
</feature>
<organism evidence="3 4">
    <name type="scientific">Nocardioides immobilis</name>
    <dbReference type="NCBI Taxonomy" id="2049295"/>
    <lineage>
        <taxon>Bacteria</taxon>
        <taxon>Bacillati</taxon>
        <taxon>Actinomycetota</taxon>
        <taxon>Actinomycetes</taxon>
        <taxon>Propionibacteriales</taxon>
        <taxon>Nocardioidaceae</taxon>
        <taxon>Nocardioides</taxon>
    </lineage>
</organism>
<keyword evidence="1" id="KW-0472">Membrane</keyword>
<keyword evidence="1" id="KW-1133">Transmembrane helix</keyword>
<dbReference type="EMBL" id="QXGH01000021">
    <property type="protein sequence ID" value="RHW25812.1"/>
    <property type="molecule type" value="Genomic_DNA"/>
</dbReference>
<protein>
    <recommendedName>
        <fullName evidence="2">DUF7224 domain-containing protein</fullName>
    </recommendedName>
</protein>
<dbReference type="OrthoDB" id="3770376at2"/>
<dbReference type="AlphaFoldDB" id="A0A417XZJ9"/>
<feature type="transmembrane region" description="Helical" evidence="1">
    <location>
        <begin position="199"/>
        <end position="219"/>
    </location>
</feature>
<dbReference type="InterPro" id="IPR055648">
    <property type="entry name" value="DUF7224"/>
</dbReference>
<comment type="caution">
    <text evidence="3">The sequence shown here is derived from an EMBL/GenBank/DDBJ whole genome shotgun (WGS) entry which is preliminary data.</text>
</comment>
<evidence type="ECO:0000313" key="3">
    <source>
        <dbReference type="EMBL" id="RHW25812.1"/>
    </source>
</evidence>
<dbReference type="Proteomes" id="UP000283644">
    <property type="component" value="Unassembled WGS sequence"/>
</dbReference>
<feature type="transmembrane region" description="Helical" evidence="1">
    <location>
        <begin position="48"/>
        <end position="68"/>
    </location>
</feature>
<sequence>MIGAQGVWLGTARVRLLTAAALFTAGLPPVLDRDLSWLGSWKKALDQGTFSITTLGPVAAGIACVVYVRLRRSGVPDLLSQARRPWLGWLAPALGVWALASAAVLLICALTTTAAWAAGAHTYPELFWVVPPALAVLGAEVSIGAMMGSRIGHYWAAPWAAVSVFTLFILSSVGVVPGVFRTGGTSGSLSAETFAIHPIAAQAVAALGLGVAVMALSHWDLFRTSSTVHRGMCAVLVAAAIPALFRLHSDSDERYVSSSVEYECRDGQPTVCMLEETTRPLDDLAARMQRLAGPLVAAGVALPARFVQKLPGDSNLDEGSVRLFADEELGATVTDETAARSLAQPADCPAYSSDSPEDLPEVVFTIDRVLTHWILVQDGQASAPTEGGLADWWALPAEDQHPWVRTTYDALSDCRLNALRLPQ</sequence>
<name>A0A417XZJ9_9ACTN</name>
<feature type="transmembrane region" description="Helical" evidence="1">
    <location>
        <begin position="159"/>
        <end position="179"/>
    </location>
</feature>
<evidence type="ECO:0000259" key="2">
    <source>
        <dbReference type="Pfam" id="PF23866"/>
    </source>
</evidence>
<feature type="transmembrane region" description="Helical" evidence="1">
    <location>
        <begin position="231"/>
        <end position="249"/>
    </location>
</feature>
<keyword evidence="4" id="KW-1185">Reference proteome</keyword>
<feature type="transmembrane region" description="Helical" evidence="1">
    <location>
        <begin position="126"/>
        <end position="147"/>
    </location>
</feature>
<reference evidence="3 4" key="1">
    <citation type="submission" date="2018-09" db="EMBL/GenBank/DDBJ databases">
        <title>Genome sequencing of Nocardioides immobilis CCTCC AB 2017083 for comparison to Nocardioides silvaticus.</title>
        <authorList>
            <person name="Li C."/>
            <person name="Wang G."/>
        </authorList>
    </citation>
    <scope>NUCLEOTIDE SEQUENCE [LARGE SCALE GENOMIC DNA]</scope>
    <source>
        <strain evidence="3 4">CCTCC AB 2017083</strain>
    </source>
</reference>
<dbReference type="Pfam" id="PF23866">
    <property type="entry name" value="DUF7224"/>
    <property type="match status" value="1"/>
</dbReference>
<accession>A0A417XZJ9</accession>
<dbReference type="RefSeq" id="WP_118926514.1">
    <property type="nucleotide sequence ID" value="NZ_QXGH01000021.1"/>
</dbReference>